<accession>A0A7W6FYX0</accession>
<dbReference type="RefSeq" id="WP_183617299.1">
    <property type="nucleotide sequence ID" value="NZ_JACIDY010000005.1"/>
</dbReference>
<dbReference type="AlphaFoldDB" id="A0A7W6FYX0"/>
<evidence type="ECO:0000313" key="1">
    <source>
        <dbReference type="EMBL" id="MBB3940713.1"/>
    </source>
</evidence>
<proteinExistence type="predicted"/>
<sequence length="159" mass="16675">MPTDGNTVLSVPAALHQTSYRNAVAAIINALKAECGESDQDIADRLGTSATTINNASNKRGDLNAVTLLRIGKEYGLHRLGPVMGLIGGKAAPISAVCTSDADLPIGAARGQLFLAKALGDQRIDDDEILAGSEDIEAAYQTFGNLKWRLDGARARRAS</sequence>
<protein>
    <submittedName>
        <fullName evidence="1">Transcriptional regulator with XRE-family HTH domain</fullName>
    </submittedName>
</protein>
<keyword evidence="2" id="KW-1185">Reference proteome</keyword>
<organism evidence="1 2">
    <name type="scientific">Novosphingobium fluoreni</name>
    <dbReference type="NCBI Taxonomy" id="1391222"/>
    <lineage>
        <taxon>Bacteria</taxon>
        <taxon>Pseudomonadati</taxon>
        <taxon>Pseudomonadota</taxon>
        <taxon>Alphaproteobacteria</taxon>
        <taxon>Sphingomonadales</taxon>
        <taxon>Sphingomonadaceae</taxon>
        <taxon>Novosphingobium</taxon>
    </lineage>
</organism>
<comment type="caution">
    <text evidence="1">The sequence shown here is derived from an EMBL/GenBank/DDBJ whole genome shotgun (WGS) entry which is preliminary data.</text>
</comment>
<name>A0A7W6FYX0_9SPHN</name>
<dbReference type="Proteomes" id="UP000561459">
    <property type="component" value="Unassembled WGS sequence"/>
</dbReference>
<evidence type="ECO:0000313" key="2">
    <source>
        <dbReference type="Proteomes" id="UP000561459"/>
    </source>
</evidence>
<reference evidence="1 2" key="1">
    <citation type="submission" date="2020-08" db="EMBL/GenBank/DDBJ databases">
        <title>Genomic Encyclopedia of Type Strains, Phase IV (KMG-IV): sequencing the most valuable type-strain genomes for metagenomic binning, comparative biology and taxonomic classification.</title>
        <authorList>
            <person name="Goeker M."/>
        </authorList>
    </citation>
    <scope>NUCLEOTIDE SEQUENCE [LARGE SCALE GENOMIC DNA]</scope>
    <source>
        <strain evidence="1 2">DSM 27568</strain>
    </source>
</reference>
<dbReference type="EMBL" id="JACIDY010000005">
    <property type="protein sequence ID" value="MBB3940713.1"/>
    <property type="molecule type" value="Genomic_DNA"/>
</dbReference>
<gene>
    <name evidence="1" type="ORF">GGR39_002370</name>
</gene>